<dbReference type="CDD" id="cd09916">
    <property type="entry name" value="CpxP_like"/>
    <property type="match status" value="1"/>
</dbReference>
<dbReference type="GO" id="GO:0051082">
    <property type="term" value="F:unfolded protein binding"/>
    <property type="evidence" value="ECO:0007669"/>
    <property type="project" value="TreeGrafter"/>
</dbReference>
<keyword evidence="3 5" id="KW-0732">Signal</keyword>
<comment type="subcellular location">
    <subcellularLocation>
        <location evidence="1">Periplasm</location>
    </subcellularLocation>
</comment>
<dbReference type="RefSeq" id="WP_150865072.1">
    <property type="nucleotide sequence ID" value="NZ_VYXP01000010.1"/>
</dbReference>
<evidence type="ECO:0000256" key="3">
    <source>
        <dbReference type="ARBA" id="ARBA00022729"/>
    </source>
</evidence>
<evidence type="ECO:0000256" key="4">
    <source>
        <dbReference type="ARBA" id="ARBA00022764"/>
    </source>
</evidence>
<dbReference type="AlphaFoldDB" id="A0A5N0T4T1"/>
<dbReference type="GO" id="GO:0030288">
    <property type="term" value="C:outer membrane-bounded periplasmic space"/>
    <property type="evidence" value="ECO:0007669"/>
    <property type="project" value="TreeGrafter"/>
</dbReference>
<dbReference type="Proteomes" id="UP000325372">
    <property type="component" value="Unassembled WGS sequence"/>
</dbReference>
<name>A0A5N0T4T1_9GAMM</name>
<proteinExistence type="inferred from homology"/>
<dbReference type="EMBL" id="VYXP01000010">
    <property type="protein sequence ID" value="KAA9129851.1"/>
    <property type="molecule type" value="Genomic_DNA"/>
</dbReference>
<dbReference type="PANTHER" id="PTHR38102">
    <property type="entry name" value="PERIPLASMIC CHAPERONE SPY"/>
    <property type="match status" value="1"/>
</dbReference>
<gene>
    <name evidence="6" type="ORF">F3N42_13795</name>
</gene>
<evidence type="ECO:0000313" key="7">
    <source>
        <dbReference type="Proteomes" id="UP000325372"/>
    </source>
</evidence>
<accession>A0A5N0T4T1</accession>
<evidence type="ECO:0000256" key="5">
    <source>
        <dbReference type="SAM" id="SignalP"/>
    </source>
</evidence>
<comment type="caution">
    <text evidence="6">The sequence shown here is derived from an EMBL/GenBank/DDBJ whole genome shotgun (WGS) entry which is preliminary data.</text>
</comment>
<dbReference type="Pfam" id="PF07813">
    <property type="entry name" value="LTXXQ"/>
    <property type="match status" value="1"/>
</dbReference>
<evidence type="ECO:0000256" key="2">
    <source>
        <dbReference type="ARBA" id="ARBA00008441"/>
    </source>
</evidence>
<dbReference type="Gene3D" id="1.20.120.1490">
    <property type="match status" value="1"/>
</dbReference>
<keyword evidence="4" id="KW-0574">Periplasm</keyword>
<dbReference type="InterPro" id="IPR012899">
    <property type="entry name" value="LTXXQ"/>
</dbReference>
<feature type="signal peptide" evidence="5">
    <location>
        <begin position="1"/>
        <end position="26"/>
    </location>
</feature>
<dbReference type="InterPro" id="IPR052211">
    <property type="entry name" value="Cpx_auxiliary_protein"/>
</dbReference>
<sequence>MTFSLKRTTLASTAAALALMAGTAVAGPGHDHDRGHRGAPPDMSAMMLRHLGHQVKSLDLDDSQEAAIKAIFESSKADLEANKLAAKDNRKALHELLMADTLDEGALATLARAEGELVAERIVIAATTASQVKANLSSDQPAELEANIDERRERFASRATRNE</sequence>
<feature type="chain" id="PRO_5024462771" evidence="5">
    <location>
        <begin position="27"/>
        <end position="163"/>
    </location>
</feature>
<comment type="similarity">
    <text evidence="2">Belongs to the CpxP/Spy family.</text>
</comment>
<keyword evidence="7" id="KW-1185">Reference proteome</keyword>
<evidence type="ECO:0000313" key="6">
    <source>
        <dbReference type="EMBL" id="KAA9129851.1"/>
    </source>
</evidence>
<organism evidence="6 7">
    <name type="scientific">Marinihelvus fidelis</name>
    <dbReference type="NCBI Taxonomy" id="2613842"/>
    <lineage>
        <taxon>Bacteria</taxon>
        <taxon>Pseudomonadati</taxon>
        <taxon>Pseudomonadota</taxon>
        <taxon>Gammaproteobacteria</taxon>
        <taxon>Chromatiales</taxon>
        <taxon>Wenzhouxiangellaceae</taxon>
        <taxon>Marinihelvus</taxon>
    </lineage>
</organism>
<protein>
    <submittedName>
        <fullName evidence="6">Periplasmic heavy metal sensor</fullName>
    </submittedName>
</protein>
<reference evidence="6 7" key="1">
    <citation type="submission" date="2019-09" db="EMBL/GenBank/DDBJ databases">
        <title>Wenzhouxiangella sp. Genome sequencing and assembly.</title>
        <authorList>
            <person name="Zhang R."/>
        </authorList>
    </citation>
    <scope>NUCLEOTIDE SEQUENCE [LARGE SCALE GENOMIC DNA]</scope>
    <source>
        <strain evidence="6 7">W260</strain>
    </source>
</reference>
<evidence type="ECO:0000256" key="1">
    <source>
        <dbReference type="ARBA" id="ARBA00004418"/>
    </source>
</evidence>
<dbReference type="PANTHER" id="PTHR38102:SF1">
    <property type="entry name" value="PERIPLASMIC CHAPERONE SPY"/>
    <property type="match status" value="1"/>
</dbReference>